<feature type="transmembrane region" description="Helical" evidence="7">
    <location>
        <begin position="1120"/>
        <end position="1140"/>
    </location>
</feature>
<keyword evidence="5 7" id="KW-0472">Membrane</keyword>
<reference evidence="9 10" key="1">
    <citation type="submission" date="2009-08" db="EMBL/GenBank/DDBJ databases">
        <title>The Genome Sequence of Spizellomyces punctatus strain DAOM BR117.</title>
        <authorList>
            <consortium name="The Broad Institute Genome Sequencing Platform"/>
            <person name="Russ C."/>
            <person name="Cuomo C."/>
            <person name="Shea T."/>
            <person name="Young S.K."/>
            <person name="Zeng Q."/>
            <person name="Koehrsen M."/>
            <person name="Haas B."/>
            <person name="Borodovsky M."/>
            <person name="Guigo R."/>
            <person name="Alvarado L."/>
            <person name="Berlin A."/>
            <person name="Bochicchio J."/>
            <person name="Borenstein D."/>
            <person name="Chapman S."/>
            <person name="Chen Z."/>
            <person name="Engels R."/>
            <person name="Freedman E."/>
            <person name="Gellesch M."/>
            <person name="Goldberg J."/>
            <person name="Griggs A."/>
            <person name="Gujja S."/>
            <person name="Heiman D."/>
            <person name="Hepburn T."/>
            <person name="Howarth C."/>
            <person name="Jen D."/>
            <person name="Larson L."/>
            <person name="Lewis B."/>
            <person name="Mehta T."/>
            <person name="Park D."/>
            <person name="Pearson M."/>
            <person name="Roberts A."/>
            <person name="Saif S."/>
            <person name="Shenoy N."/>
            <person name="Sisk P."/>
            <person name="Stolte C."/>
            <person name="Sykes S."/>
            <person name="Thomson T."/>
            <person name="Walk T."/>
            <person name="White J."/>
            <person name="Yandava C."/>
            <person name="Burger G."/>
            <person name="Gray M.W."/>
            <person name="Holland P.W.H."/>
            <person name="King N."/>
            <person name="Lang F.B.F."/>
            <person name="Roger A.J."/>
            <person name="Ruiz-Trillo I."/>
            <person name="Lander E."/>
            <person name="Nusbaum C."/>
        </authorList>
    </citation>
    <scope>NUCLEOTIDE SEQUENCE [LARGE SCALE GENOMIC DNA]</scope>
    <source>
        <strain evidence="9 10">DAOM BR117</strain>
    </source>
</reference>
<feature type="transmembrane region" description="Helical" evidence="7">
    <location>
        <begin position="1075"/>
        <end position="1108"/>
    </location>
</feature>
<comment type="subcellular location">
    <subcellularLocation>
        <location evidence="1">Cell membrane</location>
        <topology evidence="1">Multi-pass membrane protein</topology>
    </subcellularLocation>
</comment>
<dbReference type="OrthoDB" id="312032at2759"/>
<feature type="transmembrane region" description="Helical" evidence="7">
    <location>
        <begin position="42"/>
        <end position="61"/>
    </location>
</feature>
<dbReference type="InParanoid" id="A0A0L0HVS5"/>
<dbReference type="Pfam" id="PF02687">
    <property type="entry name" value="FtsX"/>
    <property type="match status" value="2"/>
</dbReference>
<dbReference type="AlphaFoldDB" id="A0A0L0HVS5"/>
<evidence type="ECO:0000256" key="2">
    <source>
        <dbReference type="ARBA" id="ARBA00022475"/>
    </source>
</evidence>
<dbReference type="VEuPathDB" id="FungiDB:SPPG_08881"/>
<dbReference type="OMA" id="VYYLMPL"/>
<dbReference type="InterPro" id="IPR003838">
    <property type="entry name" value="ABC3_permease_C"/>
</dbReference>
<accession>A0A0L0HVS5</accession>
<dbReference type="RefSeq" id="XP_016613226.1">
    <property type="nucleotide sequence ID" value="XM_016757026.1"/>
</dbReference>
<keyword evidence="10" id="KW-1185">Reference proteome</keyword>
<evidence type="ECO:0000313" key="9">
    <source>
        <dbReference type="EMBL" id="KND05187.1"/>
    </source>
</evidence>
<feature type="transmembrane region" description="Helical" evidence="7">
    <location>
        <begin position="480"/>
        <end position="507"/>
    </location>
</feature>
<feature type="transmembrane region" description="Helical" evidence="7">
    <location>
        <begin position="437"/>
        <end position="459"/>
    </location>
</feature>
<keyword evidence="3 7" id="KW-0812">Transmembrane</keyword>
<feature type="domain" description="ABC3 transporter permease C-terminal" evidence="8">
    <location>
        <begin position="440"/>
        <end position="557"/>
    </location>
</feature>
<feature type="transmembrane region" description="Helical" evidence="7">
    <location>
        <begin position="1024"/>
        <end position="1046"/>
    </location>
</feature>
<dbReference type="STRING" id="645134.A0A0L0HVS5"/>
<name>A0A0L0HVS5_SPIPD</name>
<dbReference type="GeneID" id="27692006"/>
<feature type="transmembrane region" description="Helical" evidence="7">
    <location>
        <begin position="588"/>
        <end position="606"/>
    </location>
</feature>
<feature type="transmembrane region" description="Helical" evidence="7">
    <location>
        <begin position="618"/>
        <end position="637"/>
    </location>
</feature>
<dbReference type="PANTHER" id="PTHR32522:SF5">
    <property type="entry name" value="ABC3 TRANSPORTER PERMEASE PROTEIN DOMAIN-CONTAINING PROTEIN"/>
    <property type="match status" value="1"/>
</dbReference>
<evidence type="ECO:0000256" key="5">
    <source>
        <dbReference type="ARBA" id="ARBA00023136"/>
    </source>
</evidence>
<gene>
    <name evidence="9" type="ORF">SPPG_08881</name>
</gene>
<evidence type="ECO:0000256" key="1">
    <source>
        <dbReference type="ARBA" id="ARBA00004651"/>
    </source>
</evidence>
<evidence type="ECO:0000313" key="10">
    <source>
        <dbReference type="Proteomes" id="UP000053201"/>
    </source>
</evidence>
<evidence type="ECO:0000259" key="8">
    <source>
        <dbReference type="Pfam" id="PF02687"/>
    </source>
</evidence>
<sequence>MAKTSSVRRTLLPRLWWQLGSIRLVAEYVIGETAKRKRSFSIGLLTVFLTVAFLSLIQNIIDRASVIFIKFSEDSAGQWDLLLSPTLSSGSPSILLNYTVINTSLSSAPHVAGAAPRWILPGSLRKANQPDNPVYVMAFDYALEKEIGLGSSWPYRDLKEGEISVTASLLQKMRVKPNSGERMNLTVSLADVVKSLSGVSSSSSSTNSGTSQTDVNNGTASTNPSSTSGSNPFAGFIPASGFIVSNTTLSLLPPSQQSSISNSFPKDSNGNVNVTSDQAWAIVTAALTNFTQEFTVVDAIKAPHGKYPSAMGNVAIMGLEAVEKMINDFISGSQMTSSNPDSQVAGLLLGSLVAQGNAVSFQNMTVKLREHVTSVIAVMKDRMATYSKQDQSRKSDVVRFSNEVATNIGLGAPVDYTAVLLTALEATSFMQIFLGEVLLTVIIVLLALAILLIFSLLLTDVEDKTFEYGMLRSLGMRQRNLINLLFFQSLYFSVPAILIGLLVSYVAFIPISYGLSQFANIPLDASLSTASISLGVCAGILLPLLGMILPTRRALGKTLRDALDVFRTSINDVSVRVEKLEKLGLSPIEMIIALVLIVVGFLVYYIVPLSFVFQDLQIFFRIMTIILLGMLLGAILLGQVLQHWFEVTLAHVIVRGVDKALVHIVCKNLAAHRRRNNKTTLIFTLCLAYIVFASTMFTLQATSLRELVEWQYGADILVTAPEWSTPLPEQSLRRYLDDAVSGAANQTQRTVIKGYTFATFDLNEFWAVSWTDIYPLVSLSTPNAQIYGLEPNFLSGSLLHYYMPDQIDQSVGPIKCVQGNCDHRDVVEALTFEVDPRSYLDLPRDLAERLPVPIGVTTASWANEQFDTNTTRLYRTAMPVLVSKALEDTSYVDVANLLELTMMFTSSSDGGGNSFWRSYLCKPIAFLKKLPSFTKVGSDDGQLFISMQSYERLLGDIGHFASVTTGMNGTKIPLEKLLVTVSSDATDTEIGTLANDLTSVINNDQIKVAVLKEQVKGTTSASTYIMYLFYIVAIVGLIFCFFVLWLSFSANIRENSWEFGVLRAIGFSVTSVQRVYIYEAVCIILSCAIIGTTTGVLIALAVALQFNLFTSLPFSFTFPLPLYCIVLGLSFAVSVAGSYLPSRPYAKEKIASVLKGR</sequence>
<feature type="transmembrane region" description="Helical" evidence="7">
    <location>
        <begin position="681"/>
        <end position="699"/>
    </location>
</feature>
<evidence type="ECO:0000256" key="4">
    <source>
        <dbReference type="ARBA" id="ARBA00022989"/>
    </source>
</evidence>
<keyword evidence="2" id="KW-1003">Cell membrane</keyword>
<dbReference type="EMBL" id="KQ257450">
    <property type="protein sequence ID" value="KND05187.1"/>
    <property type="molecule type" value="Genomic_DNA"/>
</dbReference>
<protein>
    <recommendedName>
        <fullName evidence="8">ABC3 transporter permease C-terminal domain-containing protein</fullName>
    </recommendedName>
</protein>
<dbReference type="PANTHER" id="PTHR32522">
    <property type="match status" value="1"/>
</dbReference>
<keyword evidence="4 7" id="KW-1133">Transmembrane helix</keyword>
<evidence type="ECO:0000256" key="3">
    <source>
        <dbReference type="ARBA" id="ARBA00022692"/>
    </source>
</evidence>
<dbReference type="GO" id="GO:0005886">
    <property type="term" value="C:plasma membrane"/>
    <property type="evidence" value="ECO:0007669"/>
    <property type="project" value="UniProtKB-SubCell"/>
</dbReference>
<evidence type="ECO:0000256" key="7">
    <source>
        <dbReference type="SAM" id="Phobius"/>
    </source>
</evidence>
<feature type="transmembrane region" description="Helical" evidence="7">
    <location>
        <begin position="527"/>
        <end position="549"/>
    </location>
</feature>
<evidence type="ECO:0000256" key="6">
    <source>
        <dbReference type="SAM" id="MobiDB-lite"/>
    </source>
</evidence>
<feature type="region of interest" description="Disordered" evidence="6">
    <location>
        <begin position="200"/>
        <end position="230"/>
    </location>
</feature>
<organism evidence="9 10">
    <name type="scientific">Spizellomyces punctatus (strain DAOM BR117)</name>
    <dbReference type="NCBI Taxonomy" id="645134"/>
    <lineage>
        <taxon>Eukaryota</taxon>
        <taxon>Fungi</taxon>
        <taxon>Fungi incertae sedis</taxon>
        <taxon>Chytridiomycota</taxon>
        <taxon>Chytridiomycota incertae sedis</taxon>
        <taxon>Chytridiomycetes</taxon>
        <taxon>Spizellomycetales</taxon>
        <taxon>Spizellomycetaceae</taxon>
        <taxon>Spizellomyces</taxon>
    </lineage>
</organism>
<dbReference type="Proteomes" id="UP000053201">
    <property type="component" value="Unassembled WGS sequence"/>
</dbReference>
<proteinExistence type="predicted"/>
<dbReference type="eggNOG" id="ENOG502QPZ9">
    <property type="taxonomic scope" value="Eukaryota"/>
</dbReference>
<feature type="domain" description="ABC3 transporter permease C-terminal" evidence="8">
    <location>
        <begin position="1031"/>
        <end position="1148"/>
    </location>
</feature>